<keyword evidence="3 5" id="KW-0653">Protein transport</keyword>
<reference evidence="6" key="1">
    <citation type="journal article" date="2019" name="J Environ">
        <title>Genetic characterization and potential molecular dissemination mechanism of tet (31) gene in Aeromonas caviae from an oxytetracycline wastewater treatment system.</title>
        <authorList>
            <person name="Shi Y."/>
            <person name="Tian Z."/>
            <person name="Leclercq S.O."/>
            <person name="Zhang H."/>
            <person name="Yang M."/>
            <person name="Zhang Y."/>
        </authorList>
    </citation>
    <scope>NUCLEOTIDE SEQUENCE</scope>
    <source>
        <strain evidence="6">T25-39</strain>
    </source>
</reference>
<dbReference type="AlphaFoldDB" id="A0A081LM96"/>
<reference evidence="11" key="5">
    <citation type="submission" date="2022-09" db="EMBL/GenBank/DDBJ databases">
        <title>Intensive care unit water sources are persistently colonized with multi-drug resistant bacteria and are the site of extensive horizontal gene transfer of antibiotic resistance genes.</title>
        <authorList>
            <person name="Diorio-Toth L."/>
        </authorList>
    </citation>
    <scope>NUCLEOTIDE SEQUENCE</scope>
    <source>
        <strain evidence="11">GD03710</strain>
        <strain evidence="12">GD03796</strain>
    </source>
</reference>
<evidence type="ECO:0000313" key="18">
    <source>
        <dbReference type="Proteomes" id="UP000515756"/>
    </source>
</evidence>
<name>A0A081LM96_AERCA</name>
<dbReference type="EMBL" id="JAWZVU010000072">
    <property type="protein sequence ID" value="MDX7721227.1"/>
    <property type="molecule type" value="Genomic_DNA"/>
</dbReference>
<dbReference type="Proteomes" id="UP001218423">
    <property type="component" value="Chromosome"/>
</dbReference>
<gene>
    <name evidence="5 8" type="primary">secB</name>
    <name evidence="6" type="ORF">C1C91_07205</name>
    <name evidence="15" type="ORF">JC965_02070</name>
    <name evidence="8" type="ORF">KAM343_24610</name>
    <name evidence="9" type="ORF">KAM348_11300</name>
    <name evidence="10" type="ORF">KAM351_06530</name>
    <name evidence="12" type="ORF">N5I07_01030</name>
    <name evidence="11" type="ORF">N5I20_02810</name>
    <name evidence="16" type="ORF">OJY61_14295</name>
    <name evidence="17" type="ORF">P5S46_19530</name>
    <name evidence="13" type="ORF">SJS77_12180</name>
    <name evidence="14" type="ORF">VCX44_05345</name>
    <name evidence="7" type="ORF">WP2W18E01_01950</name>
</gene>
<dbReference type="EMBL" id="JAOCIZ010000007">
    <property type="protein sequence ID" value="MDH1503994.1"/>
    <property type="molecule type" value="Genomic_DNA"/>
</dbReference>
<dbReference type="EMBL" id="BPNL01000009">
    <property type="protein sequence ID" value="GJA53707.1"/>
    <property type="molecule type" value="Genomic_DNA"/>
</dbReference>
<comment type="subunit">
    <text evidence="5">Homotetramer, a dimer of dimers. One homotetramer interacts with 1 SecA dimer.</text>
</comment>
<evidence type="ECO:0000313" key="9">
    <source>
        <dbReference type="EMBL" id="GJA53707.1"/>
    </source>
</evidence>
<evidence type="ECO:0000313" key="20">
    <source>
        <dbReference type="Proteomes" id="UP001304847"/>
    </source>
</evidence>
<dbReference type="NCBIfam" id="TIGR00809">
    <property type="entry name" value="secB"/>
    <property type="match status" value="1"/>
</dbReference>
<dbReference type="RefSeq" id="WP_010672547.1">
    <property type="nucleotide sequence ID" value="NZ_AP019195.1"/>
</dbReference>
<dbReference type="PANTHER" id="PTHR36918:SF1">
    <property type="entry name" value="PROTEIN-EXPORT PROTEIN SECB"/>
    <property type="match status" value="1"/>
</dbReference>
<evidence type="ECO:0000256" key="3">
    <source>
        <dbReference type="ARBA" id="ARBA00022927"/>
    </source>
</evidence>
<dbReference type="Proteomes" id="UP001277183">
    <property type="component" value="Unassembled WGS sequence"/>
</dbReference>
<dbReference type="Proteomes" id="UP001163285">
    <property type="component" value="Chromosome"/>
</dbReference>
<reference evidence="17" key="6">
    <citation type="submission" date="2023-03" db="EMBL/GenBank/DDBJ databases">
        <title>Aeromonas caviae strain AC1520.</title>
        <authorList>
            <person name="Xie T."/>
            <person name="Zhang Q."/>
            <person name="Deng J."/>
            <person name="Li X."/>
        </authorList>
    </citation>
    <scope>NUCLEOTIDE SEQUENCE</scope>
    <source>
        <strain evidence="17">AC1520</strain>
    </source>
</reference>
<evidence type="ECO:0000256" key="2">
    <source>
        <dbReference type="ARBA" id="ARBA00022448"/>
    </source>
</evidence>
<evidence type="ECO:0000313" key="15">
    <source>
        <dbReference type="EMBL" id="QQA61348.1"/>
    </source>
</evidence>
<dbReference type="EMBL" id="BPNI01000048">
    <property type="protein sequence ID" value="GJA41665.1"/>
    <property type="molecule type" value="Genomic_DNA"/>
</dbReference>
<dbReference type="Proteomes" id="UP001160758">
    <property type="component" value="Unassembled WGS sequence"/>
</dbReference>
<evidence type="ECO:0000313" key="14">
    <source>
        <dbReference type="EMBL" id="MEA9435259.1"/>
    </source>
</evidence>
<dbReference type="Proteomes" id="UP000887009">
    <property type="component" value="Unassembled WGS sequence"/>
</dbReference>
<dbReference type="GO" id="GO:0015031">
    <property type="term" value="P:protein transport"/>
    <property type="evidence" value="ECO:0007669"/>
    <property type="project" value="UniProtKB-UniRule"/>
</dbReference>
<dbReference type="SUPFAM" id="SSF54611">
    <property type="entry name" value="SecB-like"/>
    <property type="match status" value="1"/>
</dbReference>
<dbReference type="Proteomes" id="UP000886939">
    <property type="component" value="Unassembled WGS sequence"/>
</dbReference>
<organism evidence="8 19">
    <name type="scientific">Aeromonas caviae</name>
    <name type="common">Aeromonas punctata</name>
    <dbReference type="NCBI Taxonomy" id="648"/>
    <lineage>
        <taxon>Bacteria</taxon>
        <taxon>Pseudomonadati</taxon>
        <taxon>Pseudomonadota</taxon>
        <taxon>Gammaproteobacteria</taxon>
        <taxon>Aeromonadales</taxon>
        <taxon>Aeromonadaceae</taxon>
        <taxon>Aeromonas</taxon>
    </lineage>
</organism>
<dbReference type="GO" id="GO:0051082">
    <property type="term" value="F:unfolded protein binding"/>
    <property type="evidence" value="ECO:0007669"/>
    <property type="project" value="InterPro"/>
</dbReference>
<dbReference type="InterPro" id="IPR003708">
    <property type="entry name" value="SecB"/>
</dbReference>
<dbReference type="Proteomes" id="UP000886934">
    <property type="component" value="Unassembled WGS sequence"/>
</dbReference>
<evidence type="ECO:0000313" key="6">
    <source>
        <dbReference type="EMBL" id="AXB04827.1"/>
    </source>
</evidence>
<keyword evidence="5" id="KW-0143">Chaperone</keyword>
<proteinExistence type="inferred from homology"/>
<dbReference type="EMBL" id="BPNN01000006">
    <property type="protein sequence ID" value="GJA62042.1"/>
    <property type="molecule type" value="Genomic_DNA"/>
</dbReference>
<dbReference type="EMBL" id="CP065937">
    <property type="protein sequence ID" value="QQA61348.1"/>
    <property type="molecule type" value="Genomic_DNA"/>
</dbReference>
<dbReference type="Proteomes" id="UP001161704">
    <property type="component" value="Unassembled WGS sequence"/>
</dbReference>
<evidence type="ECO:0000313" key="8">
    <source>
        <dbReference type="EMBL" id="GJA41665.1"/>
    </source>
</evidence>
<dbReference type="NCBIfam" id="NF004393">
    <property type="entry name" value="PRK05751.1-4"/>
    <property type="match status" value="1"/>
</dbReference>
<evidence type="ECO:0000313" key="13">
    <source>
        <dbReference type="EMBL" id="MDX7721227.1"/>
    </source>
</evidence>
<evidence type="ECO:0000313" key="16">
    <source>
        <dbReference type="EMBL" id="UZC85009.1"/>
    </source>
</evidence>
<comment type="subcellular location">
    <subcellularLocation>
        <location evidence="5">Cytoplasm</location>
    </subcellularLocation>
</comment>
<reference evidence="7 18" key="2">
    <citation type="submission" date="2019-12" db="EMBL/GenBank/DDBJ databases">
        <title>complete genome sequences of Aeromonas caviae str. WP2-W18-ESBL-01 isolated from wastewater treatment plant effluent.</title>
        <authorList>
            <person name="Sekizuka T."/>
            <person name="Itokawa K."/>
            <person name="Yatsu K."/>
            <person name="Inamine Y."/>
            <person name="Kuroda M."/>
        </authorList>
    </citation>
    <scope>NUCLEOTIDE SEQUENCE [LARGE SCALE GENOMIC DNA]</scope>
    <source>
        <strain evidence="7 18">WP2-W18-ESBL-01</strain>
    </source>
</reference>
<dbReference type="EMBL" id="CP110176">
    <property type="protein sequence ID" value="UZC85009.1"/>
    <property type="molecule type" value="Genomic_DNA"/>
</dbReference>
<evidence type="ECO:0000256" key="4">
    <source>
        <dbReference type="ARBA" id="ARBA00023010"/>
    </source>
</evidence>
<dbReference type="OrthoDB" id="9795145at2"/>
<reference evidence="15" key="3">
    <citation type="submission" date="2020-12" db="EMBL/GenBank/DDBJ databases">
        <title>GES Beta-lactamases isolated from hospital effluents in Brazil.</title>
        <authorList>
            <person name="Conte D."/>
            <person name="Mesa D."/>
            <person name="Palmeiro J.K."/>
            <person name="Dalla-Costa L.M."/>
        </authorList>
    </citation>
    <scope>NUCLEOTIDE SEQUENCE [LARGE SCALE GENOMIC DNA]</scope>
    <source>
        <strain evidence="15">Aero21</strain>
    </source>
</reference>
<dbReference type="EMBL" id="AP021927">
    <property type="protein sequence ID" value="BBQ28613.1"/>
    <property type="molecule type" value="Genomic_DNA"/>
</dbReference>
<comment type="function">
    <text evidence="5">One of the proteins required for the normal export of preproteins out of the cell cytoplasm. It is a molecular chaperone that binds to a subset of precursor proteins, maintaining them in a translocation-competent state. It also specifically binds to its receptor SecA.</text>
</comment>
<sequence>MADEINNQEVQPEFHIQRVYTKDVSFEAPNTPHIFQKEWQPDVKLDMDTKTNVLADSVYEVVLTLTVTCKLETETAFLCEVQQAGIFTIGNLPEPQLAHCLAAFCPNILFPYAREAVSNLVSKGSFPQLNLAPVNFDALFAQHMAQVQAQQATAEA</sequence>
<dbReference type="Gene3D" id="3.10.420.10">
    <property type="entry name" value="SecB-like"/>
    <property type="match status" value="1"/>
</dbReference>
<dbReference type="GO" id="GO:0005737">
    <property type="term" value="C:cytoplasm"/>
    <property type="evidence" value="ECO:0007669"/>
    <property type="project" value="UniProtKB-SubCell"/>
</dbReference>
<evidence type="ECO:0000313" key="10">
    <source>
        <dbReference type="EMBL" id="GJA62042.1"/>
    </source>
</evidence>
<evidence type="ECO:0000313" key="17">
    <source>
        <dbReference type="EMBL" id="WFF97788.1"/>
    </source>
</evidence>
<dbReference type="GeneID" id="99811415"/>
<evidence type="ECO:0000313" key="19">
    <source>
        <dbReference type="Proteomes" id="UP000886939"/>
    </source>
</evidence>
<evidence type="ECO:0000313" key="7">
    <source>
        <dbReference type="EMBL" id="BBQ28613.1"/>
    </source>
</evidence>
<protein>
    <recommendedName>
        <fullName evidence="5">Protein-export protein SecB</fullName>
    </recommendedName>
</protein>
<keyword evidence="5" id="KW-0963">Cytoplasm</keyword>
<evidence type="ECO:0000313" key="12">
    <source>
        <dbReference type="EMBL" id="MDH1896206.1"/>
    </source>
</evidence>
<dbReference type="Proteomes" id="UP000266778">
    <property type="component" value="Chromosome"/>
</dbReference>
<dbReference type="EMBL" id="JAOCFT010000001">
    <property type="protein sequence ID" value="MDH1896206.1"/>
    <property type="molecule type" value="Genomic_DNA"/>
</dbReference>
<reference evidence="14 20" key="9">
    <citation type="submission" date="2023-12" db="EMBL/GenBank/DDBJ databases">
        <title>Characterization of antibiotic resistance in Aeromonas spp. in hospital effluent.</title>
        <authorList>
            <person name="Negoseki B.R.S."/>
            <person name="Krul D."/>
            <person name="Siqueira A.C."/>
            <person name="Almeida M."/>
            <person name="Mesa D."/>
            <person name="Conte D."/>
            <person name="Dalla-Costa L.M."/>
        </authorList>
    </citation>
    <scope>NUCLEOTIDE SEQUENCE [LARGE SCALE GENOMIC DNA]</scope>
    <source>
        <strain evidence="14 20">36v</strain>
    </source>
</reference>
<dbReference type="Proteomes" id="UP000515756">
    <property type="component" value="Chromosome"/>
</dbReference>
<dbReference type="HAMAP" id="MF_00821">
    <property type="entry name" value="SecB"/>
    <property type="match status" value="1"/>
</dbReference>
<reference evidence="16" key="7">
    <citation type="submission" date="2023-04" db="EMBL/GenBank/DDBJ databases">
        <title>Whole Genome Sequence of Multi-drug resistant Aeromonas caviae as a gut pathogen in newborn.</title>
        <authorList>
            <person name="Jadhav S.V."/>
            <person name="Saroj S.D."/>
            <person name="Saha U.B."/>
            <person name="Sen S."/>
            <person name="Kher A."/>
        </authorList>
    </citation>
    <scope>NUCLEOTIDE SEQUENCE</scope>
    <source>
        <strain evidence="16">SVJ23</strain>
    </source>
</reference>
<reference evidence="8" key="4">
    <citation type="submission" date="2021-07" db="EMBL/GenBank/DDBJ databases">
        <title>Draft genome sequence of carbapenem-resistant Aeromonas spp. in Japan.</title>
        <authorList>
            <person name="Maehana S."/>
            <person name="Suzuki M."/>
            <person name="Kitasato H."/>
        </authorList>
    </citation>
    <scope>NUCLEOTIDE SEQUENCE</scope>
    <source>
        <strain evidence="8">KAM343</strain>
        <strain evidence="9">KAM348</strain>
        <strain evidence="10">KAM351</strain>
    </source>
</reference>
<dbReference type="Pfam" id="PF02556">
    <property type="entry name" value="SecB"/>
    <property type="match status" value="1"/>
</dbReference>
<dbReference type="InterPro" id="IPR035958">
    <property type="entry name" value="SecB-like_sf"/>
</dbReference>
<comment type="similarity">
    <text evidence="1 5">Belongs to the SecB family.</text>
</comment>
<evidence type="ECO:0000256" key="1">
    <source>
        <dbReference type="ARBA" id="ARBA00009990"/>
    </source>
</evidence>
<accession>A0A081LM96</accession>
<evidence type="ECO:0000256" key="5">
    <source>
        <dbReference type="HAMAP-Rule" id="MF_00821"/>
    </source>
</evidence>
<dbReference type="EMBL" id="CP025706">
    <property type="protein sequence ID" value="AXB04827.1"/>
    <property type="molecule type" value="Genomic_DNA"/>
</dbReference>
<dbReference type="EMBL" id="CP120942">
    <property type="protein sequence ID" value="WFF97788.1"/>
    <property type="molecule type" value="Genomic_DNA"/>
</dbReference>
<keyword evidence="4 5" id="KW-0811">Translocation</keyword>
<keyword evidence="2 5" id="KW-0813">Transport</keyword>
<dbReference type="KEGG" id="acav:VI35_19955"/>
<keyword evidence="20" id="KW-1185">Reference proteome</keyword>
<dbReference type="PRINTS" id="PR01594">
    <property type="entry name" value="SECBCHAPRONE"/>
</dbReference>
<dbReference type="GO" id="GO:0051262">
    <property type="term" value="P:protein tetramerization"/>
    <property type="evidence" value="ECO:0007669"/>
    <property type="project" value="InterPro"/>
</dbReference>
<reference evidence="13" key="8">
    <citation type="submission" date="2023-11" db="EMBL/GenBank/DDBJ databases">
        <title>WGS of Aeromonas in Northern Israel.</title>
        <authorList>
            <person name="Hershko Y."/>
        </authorList>
    </citation>
    <scope>NUCLEOTIDE SEQUENCE</scope>
    <source>
        <strain evidence="13">77416</strain>
    </source>
</reference>
<evidence type="ECO:0000313" key="11">
    <source>
        <dbReference type="EMBL" id="MDH1503994.1"/>
    </source>
</evidence>
<dbReference type="GO" id="GO:0006457">
    <property type="term" value="P:protein folding"/>
    <property type="evidence" value="ECO:0007669"/>
    <property type="project" value="UniProtKB-UniRule"/>
</dbReference>
<dbReference type="PANTHER" id="PTHR36918">
    <property type="match status" value="1"/>
</dbReference>
<dbReference type="Proteomes" id="UP001304847">
    <property type="component" value="Unassembled WGS sequence"/>
</dbReference>
<dbReference type="EMBL" id="JAYGOJ010000017">
    <property type="protein sequence ID" value="MEA9435259.1"/>
    <property type="molecule type" value="Genomic_DNA"/>
</dbReference>